<dbReference type="GO" id="GO:0008897">
    <property type="term" value="F:holo-[acyl-carrier-protein] synthase activity"/>
    <property type="evidence" value="ECO:0007669"/>
    <property type="project" value="InterPro"/>
</dbReference>
<protein>
    <submittedName>
        <fullName evidence="1">Uncharacterized protein</fullName>
    </submittedName>
</protein>
<name>A0A4T0FD10_9BASI</name>
<reference evidence="1 2" key="1">
    <citation type="submission" date="2019-03" db="EMBL/GenBank/DDBJ databases">
        <title>Sequencing 23 genomes of Wallemia ichthyophaga.</title>
        <authorList>
            <person name="Gostincar C."/>
        </authorList>
    </citation>
    <scope>NUCLEOTIDE SEQUENCE [LARGE SCALE GENOMIC DNA]</scope>
    <source>
        <strain evidence="1 2">EXF-5753</strain>
    </source>
</reference>
<gene>
    <name evidence="1" type="ORF">E3P99_03812</name>
</gene>
<dbReference type="OrthoDB" id="15433at2759"/>
<dbReference type="InterPro" id="IPR037143">
    <property type="entry name" value="4-PPantetheinyl_Trfase_dom_sf"/>
</dbReference>
<organism evidence="1 2">
    <name type="scientific">Wallemia hederae</name>
    <dbReference type="NCBI Taxonomy" id="1540922"/>
    <lineage>
        <taxon>Eukaryota</taxon>
        <taxon>Fungi</taxon>
        <taxon>Dikarya</taxon>
        <taxon>Basidiomycota</taxon>
        <taxon>Wallemiomycotina</taxon>
        <taxon>Wallemiomycetes</taxon>
        <taxon>Wallemiales</taxon>
        <taxon>Wallemiaceae</taxon>
        <taxon>Wallemia</taxon>
    </lineage>
</organism>
<dbReference type="AlphaFoldDB" id="A0A4T0FD10"/>
<keyword evidence="2" id="KW-1185">Reference proteome</keyword>
<dbReference type="EMBL" id="SPNW01000091">
    <property type="protein sequence ID" value="TIA86032.1"/>
    <property type="molecule type" value="Genomic_DNA"/>
</dbReference>
<dbReference type="Proteomes" id="UP000310189">
    <property type="component" value="Unassembled WGS sequence"/>
</dbReference>
<evidence type="ECO:0000313" key="1">
    <source>
        <dbReference type="EMBL" id="TIA86032.1"/>
    </source>
</evidence>
<comment type="caution">
    <text evidence="1">The sequence shown here is derived from an EMBL/GenBank/DDBJ whole genome shotgun (WGS) entry which is preliminary data.</text>
</comment>
<proteinExistence type="predicted"/>
<accession>A0A4T0FD10</accession>
<dbReference type="Gene3D" id="3.90.470.20">
    <property type="entry name" value="4'-phosphopantetheinyl transferase domain"/>
    <property type="match status" value="1"/>
</dbReference>
<sequence length="88" mass="9210">MIRGIGVDLLCLSRLHKLIGRRRAGVERLGKRILTPAELSALPVHSVDAQLRYLGVVCQRGGVQGTLSALPVPLAGSGGGEAQQQASD</sequence>
<dbReference type="GO" id="GO:0000287">
    <property type="term" value="F:magnesium ion binding"/>
    <property type="evidence" value="ECO:0007669"/>
    <property type="project" value="InterPro"/>
</dbReference>
<evidence type="ECO:0000313" key="2">
    <source>
        <dbReference type="Proteomes" id="UP000310189"/>
    </source>
</evidence>